<sequence>MAKILVTPEEMDRIAGQFKSGAQQSQEIASRLNTAIQSMQGQWEGMTQNKFFQRYDADKKSMDQYIEMLNAVGEELTEIAKRFRLADQQS</sequence>
<protein>
    <recommendedName>
        <fullName evidence="1">ESAT-6-like protein</fullName>
    </recommendedName>
</protein>
<organism evidence="2 3">
    <name type="scientific">Paenibacillus turicensis</name>
    <dbReference type="NCBI Taxonomy" id="160487"/>
    <lineage>
        <taxon>Bacteria</taxon>
        <taxon>Bacillati</taxon>
        <taxon>Bacillota</taxon>
        <taxon>Bacilli</taxon>
        <taxon>Bacillales</taxon>
        <taxon>Paenibacillaceae</taxon>
        <taxon>Paenibacillus</taxon>
    </lineage>
</organism>
<evidence type="ECO:0000313" key="3">
    <source>
        <dbReference type="Proteomes" id="UP001519272"/>
    </source>
</evidence>
<dbReference type="EMBL" id="JAGGKG010000001">
    <property type="protein sequence ID" value="MBP1903423.1"/>
    <property type="molecule type" value="Genomic_DNA"/>
</dbReference>
<proteinExistence type="inferred from homology"/>
<gene>
    <name evidence="2" type="ORF">J2Z32_000035</name>
</gene>
<reference evidence="2 3" key="1">
    <citation type="submission" date="2021-03" db="EMBL/GenBank/DDBJ databases">
        <title>Genomic Encyclopedia of Type Strains, Phase IV (KMG-IV): sequencing the most valuable type-strain genomes for metagenomic binning, comparative biology and taxonomic classification.</title>
        <authorList>
            <person name="Goeker M."/>
        </authorList>
    </citation>
    <scope>NUCLEOTIDE SEQUENCE [LARGE SCALE GENOMIC DNA]</scope>
    <source>
        <strain evidence="2 3">DSM 14349</strain>
    </source>
</reference>
<evidence type="ECO:0000256" key="1">
    <source>
        <dbReference type="RuleBase" id="RU362001"/>
    </source>
</evidence>
<dbReference type="RefSeq" id="WP_342453890.1">
    <property type="nucleotide sequence ID" value="NZ_JAGGKG010000001.1"/>
</dbReference>
<comment type="similarity">
    <text evidence="1">Belongs to the WXG100 family.</text>
</comment>
<comment type="caution">
    <text evidence="2">The sequence shown here is derived from an EMBL/GenBank/DDBJ whole genome shotgun (WGS) entry which is preliminary data.</text>
</comment>
<dbReference type="NCBIfam" id="TIGR03930">
    <property type="entry name" value="WXG100_ESAT6"/>
    <property type="match status" value="1"/>
</dbReference>
<dbReference type="InterPro" id="IPR036689">
    <property type="entry name" value="ESAT-6-like_sf"/>
</dbReference>
<accession>A0ABS4FLG7</accession>
<dbReference type="Gene3D" id="1.10.287.850">
    <property type="entry name" value="HP0062-like domain"/>
    <property type="match status" value="1"/>
</dbReference>
<dbReference type="Proteomes" id="UP001519272">
    <property type="component" value="Unassembled WGS sequence"/>
</dbReference>
<dbReference type="Pfam" id="PF06013">
    <property type="entry name" value="WXG100"/>
    <property type="match status" value="1"/>
</dbReference>
<dbReference type="SUPFAM" id="SSF140453">
    <property type="entry name" value="EsxAB dimer-like"/>
    <property type="match status" value="1"/>
</dbReference>
<dbReference type="InterPro" id="IPR010310">
    <property type="entry name" value="T7SS_ESAT-6-like"/>
</dbReference>
<keyword evidence="3" id="KW-1185">Reference proteome</keyword>
<name>A0ABS4FLG7_9BACL</name>
<evidence type="ECO:0000313" key="2">
    <source>
        <dbReference type="EMBL" id="MBP1903423.1"/>
    </source>
</evidence>